<proteinExistence type="inferred from homology"/>
<dbReference type="Gene3D" id="3.40.190.10">
    <property type="entry name" value="Periplasmic binding protein-like II"/>
    <property type="match status" value="1"/>
</dbReference>
<dbReference type="InterPro" id="IPR006311">
    <property type="entry name" value="TAT_signal"/>
</dbReference>
<dbReference type="PANTHER" id="PTHR42928:SF5">
    <property type="entry name" value="BLR1237 PROTEIN"/>
    <property type="match status" value="1"/>
</dbReference>
<dbReference type="EMBL" id="JBHLVZ010000113">
    <property type="protein sequence ID" value="MFC0389455.1"/>
    <property type="molecule type" value="Genomic_DNA"/>
</dbReference>
<evidence type="ECO:0000313" key="4">
    <source>
        <dbReference type="Proteomes" id="UP001589789"/>
    </source>
</evidence>
<keyword evidence="4" id="KW-1185">Reference proteome</keyword>
<gene>
    <name evidence="3" type="ORF">ACFFIC_28490</name>
</gene>
<feature type="signal peptide" evidence="2">
    <location>
        <begin position="1"/>
        <end position="26"/>
    </location>
</feature>
<evidence type="ECO:0000256" key="2">
    <source>
        <dbReference type="SAM" id="SignalP"/>
    </source>
</evidence>
<keyword evidence="2" id="KW-0732">Signal</keyword>
<dbReference type="PANTHER" id="PTHR42928">
    <property type="entry name" value="TRICARBOXYLATE-BINDING PROTEIN"/>
    <property type="match status" value="1"/>
</dbReference>
<dbReference type="CDD" id="cd13578">
    <property type="entry name" value="PBP2_Bug27"/>
    <property type="match status" value="1"/>
</dbReference>
<dbReference type="PIRSF" id="PIRSF017082">
    <property type="entry name" value="YflP"/>
    <property type="match status" value="1"/>
</dbReference>
<evidence type="ECO:0000313" key="3">
    <source>
        <dbReference type="EMBL" id="MFC0389455.1"/>
    </source>
</evidence>
<comment type="caution">
    <text evidence="3">The sequence shown here is derived from an EMBL/GenBank/DDBJ whole genome shotgun (WGS) entry which is preliminary data.</text>
</comment>
<organism evidence="3 4">
    <name type="scientific">Muricoccus vinaceus</name>
    <dbReference type="NCBI Taxonomy" id="424704"/>
    <lineage>
        <taxon>Bacteria</taxon>
        <taxon>Pseudomonadati</taxon>
        <taxon>Pseudomonadota</taxon>
        <taxon>Alphaproteobacteria</taxon>
        <taxon>Acetobacterales</taxon>
        <taxon>Roseomonadaceae</taxon>
        <taxon>Muricoccus</taxon>
    </lineage>
</organism>
<sequence>MPPHDRRPTRRAALSLGLAASVALRAGRTAAAEAWPGRPVTIVAPFTPGGPVDVLARVIAQGIQAGSGQAAVVDNRTGAQGNIGIDAVRRAAPDGHTLLLVPAGNLTINPTLMNNLTFDVERDFAPVSLLATAPNVLVCAPNLPVRSIAELVAYAKSRPEGVTYASPGVGSQLHLAGELLSQRAGIPMLHVPYRGSSQALTDVVAGNVQLLFTNLPAVLAAIRGGQVRALALTTATRSPTAPEIPTLEELGVAGFDITSWYGLLAPRATPAETLAAIHAAIRAVLHAAATAASLRAQGLTITDEGLVEFGTRIRRETATWAEVIRSRNIQSGL</sequence>
<evidence type="ECO:0000256" key="1">
    <source>
        <dbReference type="ARBA" id="ARBA00006987"/>
    </source>
</evidence>
<dbReference type="Proteomes" id="UP001589789">
    <property type="component" value="Unassembled WGS sequence"/>
</dbReference>
<dbReference type="PROSITE" id="PS51318">
    <property type="entry name" value="TAT"/>
    <property type="match status" value="1"/>
</dbReference>
<name>A0ABV6J3E4_9PROT</name>
<reference evidence="3 4" key="1">
    <citation type="submission" date="2024-09" db="EMBL/GenBank/DDBJ databases">
        <authorList>
            <person name="Sun Q."/>
            <person name="Mori K."/>
        </authorList>
    </citation>
    <scope>NUCLEOTIDE SEQUENCE [LARGE SCALE GENOMIC DNA]</scope>
    <source>
        <strain evidence="3 4">CCM 7468</strain>
    </source>
</reference>
<dbReference type="SUPFAM" id="SSF53850">
    <property type="entry name" value="Periplasmic binding protein-like II"/>
    <property type="match status" value="1"/>
</dbReference>
<feature type="chain" id="PRO_5045848237" evidence="2">
    <location>
        <begin position="27"/>
        <end position="333"/>
    </location>
</feature>
<comment type="similarity">
    <text evidence="1">Belongs to the UPF0065 (bug) family.</text>
</comment>
<protein>
    <submittedName>
        <fullName evidence="3">Bug family tripartite tricarboxylate transporter substrate binding protein</fullName>
    </submittedName>
</protein>
<dbReference type="Gene3D" id="3.40.190.150">
    <property type="entry name" value="Bordetella uptake gene, domain 1"/>
    <property type="match status" value="1"/>
</dbReference>
<dbReference type="InterPro" id="IPR042100">
    <property type="entry name" value="Bug_dom1"/>
</dbReference>
<dbReference type="RefSeq" id="WP_377056844.1">
    <property type="nucleotide sequence ID" value="NZ_JBHLVZ010000113.1"/>
</dbReference>
<dbReference type="InterPro" id="IPR005064">
    <property type="entry name" value="BUG"/>
</dbReference>
<accession>A0ABV6J3E4</accession>
<dbReference type="Pfam" id="PF03401">
    <property type="entry name" value="TctC"/>
    <property type="match status" value="1"/>
</dbReference>